<sequence>MELTNNSLSKSEKDLELAIKSNDLTLLQEVIQRGANINARNYVGSTALHMAVSGNASVDILRTLMENGATVAVKITLVYHQDRDNNSLMHIFMTEQMMFNNEEFWMMIATEYQHLNIDFNSQNKSGTTALMLAAENPADENLIYILNIVDNLDLFVSDCKGVTFPHVYMASVKLQEDLEFLPLFFKEYKELS</sequence>
<dbReference type="AlphaFoldDB" id="A0A8S3Q1P6"/>
<evidence type="ECO:0000256" key="1">
    <source>
        <dbReference type="PROSITE-ProRule" id="PRU00023"/>
    </source>
</evidence>
<dbReference type="Proteomes" id="UP000683360">
    <property type="component" value="Unassembled WGS sequence"/>
</dbReference>
<dbReference type="PROSITE" id="PS50297">
    <property type="entry name" value="ANK_REP_REGION"/>
    <property type="match status" value="1"/>
</dbReference>
<keyword evidence="3" id="KW-1185">Reference proteome</keyword>
<organism evidence="2 3">
    <name type="scientific">Mytilus edulis</name>
    <name type="common">Blue mussel</name>
    <dbReference type="NCBI Taxonomy" id="6550"/>
    <lineage>
        <taxon>Eukaryota</taxon>
        <taxon>Metazoa</taxon>
        <taxon>Spiralia</taxon>
        <taxon>Lophotrochozoa</taxon>
        <taxon>Mollusca</taxon>
        <taxon>Bivalvia</taxon>
        <taxon>Autobranchia</taxon>
        <taxon>Pteriomorphia</taxon>
        <taxon>Mytilida</taxon>
        <taxon>Mytiloidea</taxon>
        <taxon>Mytilidae</taxon>
        <taxon>Mytilinae</taxon>
        <taxon>Mytilus</taxon>
    </lineage>
</organism>
<dbReference type="Pfam" id="PF13637">
    <property type="entry name" value="Ank_4"/>
    <property type="match status" value="1"/>
</dbReference>
<evidence type="ECO:0000313" key="2">
    <source>
        <dbReference type="EMBL" id="CAG2189130.1"/>
    </source>
</evidence>
<dbReference type="OrthoDB" id="20872at2759"/>
<dbReference type="InterPro" id="IPR002110">
    <property type="entry name" value="Ankyrin_rpt"/>
</dbReference>
<dbReference type="PROSITE" id="PS50088">
    <property type="entry name" value="ANK_REPEAT"/>
    <property type="match status" value="2"/>
</dbReference>
<dbReference type="Gene3D" id="1.25.40.20">
    <property type="entry name" value="Ankyrin repeat-containing domain"/>
    <property type="match status" value="1"/>
</dbReference>
<gene>
    <name evidence="2" type="ORF">MEDL_4510</name>
</gene>
<accession>A0A8S3Q1P6</accession>
<protein>
    <submittedName>
        <fullName evidence="2">Uncharacterized protein</fullName>
    </submittedName>
</protein>
<evidence type="ECO:0000313" key="3">
    <source>
        <dbReference type="Proteomes" id="UP000683360"/>
    </source>
</evidence>
<name>A0A8S3Q1P6_MYTED</name>
<dbReference type="PANTHER" id="PTHR24118">
    <property type="entry name" value="POTE ANKYRIN DOMAIN"/>
    <property type="match status" value="1"/>
</dbReference>
<feature type="repeat" description="ANK" evidence="1">
    <location>
        <begin position="43"/>
        <end position="76"/>
    </location>
</feature>
<feature type="repeat" description="ANK" evidence="1">
    <location>
        <begin position="10"/>
        <end position="42"/>
    </location>
</feature>
<dbReference type="PANTHER" id="PTHR24118:SF99">
    <property type="entry name" value="POTE ANKYRIN DOMAIN FAMILY MEMBER 3C-RELATED"/>
    <property type="match status" value="1"/>
</dbReference>
<dbReference type="InterPro" id="IPR036770">
    <property type="entry name" value="Ankyrin_rpt-contain_sf"/>
</dbReference>
<comment type="caution">
    <text evidence="2">The sequence shown here is derived from an EMBL/GenBank/DDBJ whole genome shotgun (WGS) entry which is preliminary data.</text>
</comment>
<reference evidence="2" key="1">
    <citation type="submission" date="2021-03" db="EMBL/GenBank/DDBJ databases">
        <authorList>
            <person name="Bekaert M."/>
        </authorList>
    </citation>
    <scope>NUCLEOTIDE SEQUENCE</scope>
</reference>
<proteinExistence type="predicted"/>
<keyword evidence="1" id="KW-0040">ANK repeat</keyword>
<dbReference type="SMART" id="SM00248">
    <property type="entry name" value="ANK"/>
    <property type="match status" value="3"/>
</dbReference>
<dbReference type="SUPFAM" id="SSF48403">
    <property type="entry name" value="Ankyrin repeat"/>
    <property type="match status" value="1"/>
</dbReference>
<dbReference type="EMBL" id="CAJPWZ010000285">
    <property type="protein sequence ID" value="CAG2189130.1"/>
    <property type="molecule type" value="Genomic_DNA"/>
</dbReference>